<comment type="function">
    <text evidence="8">RNA helicase.</text>
</comment>
<dbReference type="Pfam" id="PF00270">
    <property type="entry name" value="DEAD"/>
    <property type="match status" value="1"/>
</dbReference>
<protein>
    <recommendedName>
        <fullName evidence="8">ATP-dependent RNA helicase</fullName>
        <ecNumber evidence="8">3.6.4.13</ecNumber>
    </recommendedName>
</protein>
<dbReference type="InterPro" id="IPR011545">
    <property type="entry name" value="DEAD/DEAH_box_helicase_dom"/>
</dbReference>
<dbReference type="EMBL" id="CM004389">
    <property type="protein sequence ID" value="OAY55114.1"/>
    <property type="molecule type" value="Genomic_DNA"/>
</dbReference>
<evidence type="ECO:0000259" key="11">
    <source>
        <dbReference type="PROSITE" id="PS51195"/>
    </source>
</evidence>
<evidence type="ECO:0000313" key="12">
    <source>
        <dbReference type="EMBL" id="OAY55114.1"/>
    </source>
</evidence>
<comment type="similarity">
    <text evidence="7">Belongs to the DEAD box helicase family.</text>
</comment>
<reference evidence="12" key="1">
    <citation type="submission" date="2016-02" db="EMBL/GenBank/DDBJ databases">
        <title>WGS assembly of Manihot esculenta.</title>
        <authorList>
            <person name="Bredeson J.V."/>
            <person name="Prochnik S.E."/>
            <person name="Lyons J.B."/>
            <person name="Schmutz J."/>
            <person name="Grimwood J."/>
            <person name="Vrebalov J."/>
            <person name="Bart R.S."/>
            <person name="Amuge T."/>
            <person name="Ferguson M.E."/>
            <person name="Green R."/>
            <person name="Putnam N."/>
            <person name="Stites J."/>
            <person name="Rounsley S."/>
            <person name="Rokhsar D.S."/>
        </authorList>
    </citation>
    <scope>NUCLEOTIDE SEQUENCE [LARGE SCALE GENOMIC DNA]</scope>
    <source>
        <tissue evidence="12">Leaf</tissue>
    </source>
</reference>
<dbReference type="PANTHER" id="PTHR24031">
    <property type="entry name" value="RNA HELICASE"/>
    <property type="match status" value="1"/>
</dbReference>
<dbReference type="SMART" id="SM00490">
    <property type="entry name" value="HELICc"/>
    <property type="match status" value="1"/>
</dbReference>
<dbReference type="PROSITE" id="PS51194">
    <property type="entry name" value="HELICASE_CTER"/>
    <property type="match status" value="1"/>
</dbReference>
<comment type="domain">
    <text evidence="8">The Q motif is unique to and characteristic of the DEAD box family of RNA helicases and controls ATP binding and hydrolysis.</text>
</comment>
<dbReference type="InterPro" id="IPR027417">
    <property type="entry name" value="P-loop_NTPase"/>
</dbReference>
<evidence type="ECO:0000256" key="1">
    <source>
        <dbReference type="ARBA" id="ARBA00022741"/>
    </source>
</evidence>
<dbReference type="Pfam" id="PF13959">
    <property type="entry name" value="CTE_SPB4"/>
    <property type="match status" value="1"/>
</dbReference>
<evidence type="ECO:0000256" key="5">
    <source>
        <dbReference type="ARBA" id="ARBA00022884"/>
    </source>
</evidence>
<dbReference type="SMART" id="SM00487">
    <property type="entry name" value="DEXDc"/>
    <property type="match status" value="1"/>
</dbReference>
<dbReference type="SUPFAM" id="SSF52540">
    <property type="entry name" value="P-loop containing nucleoside triphosphate hydrolases"/>
    <property type="match status" value="2"/>
</dbReference>
<evidence type="ECO:0000259" key="10">
    <source>
        <dbReference type="PROSITE" id="PS51194"/>
    </source>
</evidence>
<evidence type="ECO:0000256" key="3">
    <source>
        <dbReference type="ARBA" id="ARBA00022806"/>
    </source>
</evidence>
<gene>
    <name evidence="12" type="ORF">MANES_03G128600</name>
</gene>
<dbReference type="CDD" id="cd18787">
    <property type="entry name" value="SF2_C_DEAD"/>
    <property type="match status" value="1"/>
</dbReference>
<dbReference type="GO" id="GO:0003723">
    <property type="term" value="F:RNA binding"/>
    <property type="evidence" value="ECO:0007669"/>
    <property type="project" value="UniProtKB-UniRule"/>
</dbReference>
<dbReference type="PROSITE" id="PS00039">
    <property type="entry name" value="DEAD_ATP_HELICASE"/>
    <property type="match status" value="1"/>
</dbReference>
<accession>A0A2C9W713</accession>
<dbReference type="InterPro" id="IPR000629">
    <property type="entry name" value="RNA-helicase_DEAD-box_CS"/>
</dbReference>
<evidence type="ECO:0000259" key="9">
    <source>
        <dbReference type="PROSITE" id="PS51192"/>
    </source>
</evidence>
<keyword evidence="2 7" id="KW-0378">Hydrolase</keyword>
<keyword evidence="4 7" id="KW-0067">ATP-binding</keyword>
<dbReference type="InterPro" id="IPR025313">
    <property type="entry name" value="SPB4-like_CTE"/>
</dbReference>
<dbReference type="InterPro" id="IPR014014">
    <property type="entry name" value="RNA_helicase_DEAD_Q_motif"/>
</dbReference>
<evidence type="ECO:0000256" key="7">
    <source>
        <dbReference type="RuleBase" id="RU000492"/>
    </source>
</evidence>
<dbReference type="InterPro" id="IPR014001">
    <property type="entry name" value="Helicase_ATP-bd"/>
</dbReference>
<evidence type="ECO:0000256" key="2">
    <source>
        <dbReference type="ARBA" id="ARBA00022801"/>
    </source>
</evidence>
<evidence type="ECO:0000256" key="6">
    <source>
        <dbReference type="PROSITE-ProRule" id="PRU00552"/>
    </source>
</evidence>
<dbReference type="InterPro" id="IPR001650">
    <property type="entry name" value="Helicase_C-like"/>
</dbReference>
<dbReference type="Gene3D" id="3.40.50.300">
    <property type="entry name" value="P-loop containing nucleotide triphosphate hydrolases"/>
    <property type="match status" value="2"/>
</dbReference>
<dbReference type="CDD" id="cd17941">
    <property type="entry name" value="DEADc_DDX10"/>
    <property type="match status" value="1"/>
</dbReference>
<dbReference type="GO" id="GO:0005524">
    <property type="term" value="F:ATP binding"/>
    <property type="evidence" value="ECO:0007669"/>
    <property type="project" value="UniProtKB-UniRule"/>
</dbReference>
<comment type="catalytic activity">
    <reaction evidence="8">
        <text>ATP + H2O = ADP + phosphate + H(+)</text>
        <dbReference type="Rhea" id="RHEA:13065"/>
        <dbReference type="ChEBI" id="CHEBI:15377"/>
        <dbReference type="ChEBI" id="CHEBI:15378"/>
        <dbReference type="ChEBI" id="CHEBI:30616"/>
        <dbReference type="ChEBI" id="CHEBI:43474"/>
        <dbReference type="ChEBI" id="CHEBI:456216"/>
        <dbReference type="EC" id="3.6.4.13"/>
    </reaction>
</comment>
<dbReference type="PROSITE" id="PS51195">
    <property type="entry name" value="Q_MOTIF"/>
    <property type="match status" value="1"/>
</dbReference>
<organism evidence="12">
    <name type="scientific">Manihot esculenta</name>
    <name type="common">Cassava</name>
    <name type="synonym">Jatropha manihot</name>
    <dbReference type="NCBI Taxonomy" id="3983"/>
    <lineage>
        <taxon>Eukaryota</taxon>
        <taxon>Viridiplantae</taxon>
        <taxon>Streptophyta</taxon>
        <taxon>Embryophyta</taxon>
        <taxon>Tracheophyta</taxon>
        <taxon>Spermatophyta</taxon>
        <taxon>Magnoliopsida</taxon>
        <taxon>eudicotyledons</taxon>
        <taxon>Gunneridae</taxon>
        <taxon>Pentapetalae</taxon>
        <taxon>rosids</taxon>
        <taxon>fabids</taxon>
        <taxon>Malpighiales</taxon>
        <taxon>Euphorbiaceae</taxon>
        <taxon>Crotonoideae</taxon>
        <taxon>Manihoteae</taxon>
        <taxon>Manihot</taxon>
    </lineage>
</organism>
<dbReference type="EC" id="3.6.4.13" evidence="8"/>
<proteinExistence type="inferred from homology"/>
<feature type="domain" description="DEAD-box RNA helicase Q" evidence="11">
    <location>
        <begin position="68"/>
        <end position="96"/>
    </location>
</feature>
<feature type="domain" description="Helicase C-terminal" evidence="10">
    <location>
        <begin position="235"/>
        <end position="413"/>
    </location>
</feature>
<name>A0A2C9W713_MANES</name>
<feature type="domain" description="Helicase ATP-binding" evidence="9">
    <location>
        <begin position="99"/>
        <end position="274"/>
    </location>
</feature>
<evidence type="ECO:0000256" key="4">
    <source>
        <dbReference type="ARBA" id="ARBA00022840"/>
    </source>
</evidence>
<keyword evidence="5 8" id="KW-0694">RNA-binding</keyword>
<feature type="short sequence motif" description="Q motif" evidence="6">
    <location>
        <begin position="68"/>
        <end position="96"/>
    </location>
</feature>
<dbReference type="SMART" id="SM01178">
    <property type="entry name" value="DUF4217"/>
    <property type="match status" value="1"/>
</dbReference>
<keyword evidence="3 7" id="KW-0347">Helicase</keyword>
<dbReference type="PROSITE" id="PS51192">
    <property type="entry name" value="HELICASE_ATP_BIND_1"/>
    <property type="match status" value="1"/>
</dbReference>
<dbReference type="Pfam" id="PF00271">
    <property type="entry name" value="Helicase_C"/>
    <property type="match status" value="1"/>
</dbReference>
<keyword evidence="1 7" id="KW-0547">Nucleotide-binding</keyword>
<evidence type="ECO:0000256" key="8">
    <source>
        <dbReference type="RuleBase" id="RU365068"/>
    </source>
</evidence>
<dbReference type="AlphaFoldDB" id="A0A2C9W713"/>
<dbReference type="GO" id="GO:0003724">
    <property type="term" value="F:RNA helicase activity"/>
    <property type="evidence" value="ECO:0007669"/>
    <property type="project" value="UniProtKB-EC"/>
</dbReference>
<dbReference type="GO" id="GO:0016887">
    <property type="term" value="F:ATP hydrolysis activity"/>
    <property type="evidence" value="ECO:0007669"/>
    <property type="project" value="RHEA"/>
</dbReference>
<sequence length="562" mass="62895">MRKPKSKSRELRKQRKFAEQEEVSLLNEWIESQKPDSGSNTLALPPLPSNAPVGRLSDGTFSRYAGSTKFSELPMSKKTLDGLKKSDYVSMTEIQRASLPHALCGRDILGAAKTGSGKTLAFVIPVLEKLHRERWGHEDGVGSIIISPTRELAGQLFDVLKAVGRYHNFSAGLLIGGRKEIDTEKERVNELNILVCTPGRLLQHMDETLNFDCSQVQVLVLDEADRILDVGFKKTLNAIISQLPKHRQTLLFSATQTKSIQDLARLSLKDPEYVGVHEKSTTSTPDRLQQTAMVVPLEQKLDMLWSFIKAHLNSKILVFLSSCKQFCEKRSVLFSTDVASRGLDFNKAVDWVVQVDCPEDVASYIHRVGRTARYVSGGRSVLFLMPSEMKMLEKLQAAKVPIQFIKANNKRLQPVSGLFSALLVKDSDLQDLAKRAFVTYLRSIHIQKDKEVFDVMKLPIDEFSASMGLPMTPKLRFLNQKIKGKMMSGIQLDNADKDIASLATGAFREEDLEGQREELDIGDSGEADVEKGFLLSKETEHEGEEKTSELGPILYVTFTEYC</sequence>